<dbReference type="Pfam" id="PF01593">
    <property type="entry name" value="Amino_oxidase"/>
    <property type="match status" value="1"/>
</dbReference>
<dbReference type="Gene3D" id="3.90.660.10">
    <property type="match status" value="1"/>
</dbReference>
<evidence type="ECO:0000256" key="4">
    <source>
        <dbReference type="ARBA" id="ARBA00048448"/>
    </source>
</evidence>
<dbReference type="InterPro" id="IPR001613">
    <property type="entry name" value="Flavin_amine_oxidase"/>
</dbReference>
<dbReference type="EMBL" id="JANBVO010000066">
    <property type="protein sequence ID" value="KAJ9131613.1"/>
    <property type="molecule type" value="Genomic_DNA"/>
</dbReference>
<dbReference type="PANTHER" id="PTHR43563">
    <property type="entry name" value="AMINE OXIDASE"/>
    <property type="match status" value="1"/>
</dbReference>
<evidence type="ECO:0000256" key="5">
    <source>
        <dbReference type="PIRSR" id="PIRSR601613-1"/>
    </source>
</evidence>
<dbReference type="InterPro" id="IPR035959">
    <property type="entry name" value="RutC-like_sf"/>
</dbReference>
<organism evidence="8 9">
    <name type="scientific">Pleurostoma richardsiae</name>
    <dbReference type="NCBI Taxonomy" id="41990"/>
    <lineage>
        <taxon>Eukaryota</taxon>
        <taxon>Fungi</taxon>
        <taxon>Dikarya</taxon>
        <taxon>Ascomycota</taxon>
        <taxon>Pezizomycotina</taxon>
        <taxon>Sordariomycetes</taxon>
        <taxon>Sordariomycetidae</taxon>
        <taxon>Calosphaeriales</taxon>
        <taxon>Pleurostomataceae</taxon>
        <taxon>Pleurostoma</taxon>
    </lineage>
</organism>
<dbReference type="InterPro" id="IPR006175">
    <property type="entry name" value="YjgF/YER057c/UK114"/>
</dbReference>
<dbReference type="Pfam" id="PF01042">
    <property type="entry name" value="Ribonuc_L-PSP"/>
    <property type="match status" value="1"/>
</dbReference>
<proteinExistence type="inferred from homology"/>
<feature type="domain" description="Amine oxidase" evidence="7">
    <location>
        <begin position="151"/>
        <end position="589"/>
    </location>
</feature>
<comment type="cofactor">
    <cofactor evidence="1 6">
        <name>FAD</name>
        <dbReference type="ChEBI" id="CHEBI:57692"/>
    </cofactor>
</comment>
<gene>
    <name evidence="8" type="ORF">NKR23_g11672</name>
</gene>
<dbReference type="PANTHER" id="PTHR43563:SF14">
    <property type="entry name" value="AMINE OXIDASE"/>
    <property type="match status" value="1"/>
</dbReference>
<dbReference type="GO" id="GO:0097621">
    <property type="term" value="F:monoamine oxidase activity"/>
    <property type="evidence" value="ECO:0007669"/>
    <property type="project" value="UniProtKB-EC"/>
</dbReference>
<dbReference type="InterPro" id="IPR036188">
    <property type="entry name" value="FAD/NAD-bd_sf"/>
</dbReference>
<dbReference type="EC" id="1.4.3.-" evidence="6"/>
<dbReference type="CDD" id="cd00448">
    <property type="entry name" value="YjgF_YER057c_UK114_family"/>
    <property type="match status" value="1"/>
</dbReference>
<keyword evidence="6" id="KW-0285">Flavoprotein</keyword>
<evidence type="ECO:0000256" key="6">
    <source>
        <dbReference type="RuleBase" id="RU362067"/>
    </source>
</evidence>
<evidence type="ECO:0000313" key="9">
    <source>
        <dbReference type="Proteomes" id="UP001174694"/>
    </source>
</evidence>
<keyword evidence="6" id="KW-0274">FAD</keyword>
<feature type="binding site" evidence="5">
    <location>
        <position position="373"/>
    </location>
    <ligand>
        <name>FAD</name>
        <dbReference type="ChEBI" id="CHEBI:57692"/>
    </ligand>
</feature>
<evidence type="ECO:0000256" key="2">
    <source>
        <dbReference type="ARBA" id="ARBA00005995"/>
    </source>
</evidence>
<dbReference type="Proteomes" id="UP001174694">
    <property type="component" value="Unassembled WGS sequence"/>
</dbReference>
<keyword evidence="9" id="KW-1185">Reference proteome</keyword>
<feature type="binding site" evidence="5">
    <location>
        <position position="479"/>
    </location>
    <ligand>
        <name>substrate</name>
    </ligand>
</feature>
<dbReference type="SUPFAM" id="SSF55298">
    <property type="entry name" value="YjgF-like"/>
    <property type="match status" value="1"/>
</dbReference>
<dbReference type="PRINTS" id="PR00757">
    <property type="entry name" value="AMINEOXDASEF"/>
</dbReference>
<evidence type="ECO:0000313" key="8">
    <source>
        <dbReference type="EMBL" id="KAJ9131613.1"/>
    </source>
</evidence>
<dbReference type="SUPFAM" id="SSF51905">
    <property type="entry name" value="FAD/NAD(P)-binding domain"/>
    <property type="match status" value="1"/>
</dbReference>
<dbReference type="SUPFAM" id="SSF54373">
    <property type="entry name" value="FAD-linked reductases, C-terminal domain"/>
    <property type="match status" value="1"/>
</dbReference>
<dbReference type="AlphaFoldDB" id="A0AA38R159"/>
<dbReference type="Gene3D" id="1.10.405.10">
    <property type="entry name" value="Guanine Nucleotide Dissociation Inhibitor, domain 1"/>
    <property type="match status" value="1"/>
</dbReference>
<keyword evidence="3 6" id="KW-0560">Oxidoreductase</keyword>
<comment type="caution">
    <text evidence="8">The sequence shown here is derived from an EMBL/GenBank/DDBJ whole genome shotgun (WGS) entry which is preliminary data.</text>
</comment>
<protein>
    <recommendedName>
        <fullName evidence="6">Amine oxidase</fullName>
        <ecNumber evidence="6">1.4.3.-</ecNumber>
    </recommendedName>
</protein>
<sequence>MAVETLDLDDTASAYFAPATVTAPGSIVYISGQVGITRDGRFPADYKSQIHLALLKLRAALYAANASAIDIAKLTIYVVNYDPAQRKHVEPLKKFLGGHRPAITLVPVPQLAAPGWLFEVEAVVARPSLPRPLQHSSLSTRVDVIIIGAGLAGLAAADKVIQSGLSCIVLEARDRVGGKTWSKELASGDGVVELGAAWINDSNQSRMIELARKFGAELIEQNTTGNCVFQGFDGSCSSFPYGELPRFDAATVENVAKIRDMVEEDCQAVDVSIPRDTALDSLTFEAYLRSRGASHTAISTATLWTRAMLGQEPADISALFFLNYCKSGGGLLQMRSDRKHGGQYLRIRQGTQLVAKGFASTLPGGVLRLSSPVTSVKQVRQRALEVHAAGHVYRARKVICSVPTPVLKSIDFAPPLPLSKRLVTDSTSYGYYTKVMMVFKSAFWVSKGFCGLIQSFAGPAAIIRDTSSPADNKHVLTCFLVGEPGQQWSALSPEERLSKLLEQIGTLFDHIENVNAEFVEMVSYEWTTDEYAGWGCPCASLGPGVLDTVGTALRESVGDMHFVGTETAEEWKGYMEGAVRSGERGAAEVVSDLARLGVVSRL</sequence>
<evidence type="ECO:0000256" key="3">
    <source>
        <dbReference type="ARBA" id="ARBA00023002"/>
    </source>
</evidence>
<dbReference type="Gene3D" id="3.30.1330.40">
    <property type="entry name" value="RutC-like"/>
    <property type="match status" value="1"/>
</dbReference>
<evidence type="ECO:0000259" key="7">
    <source>
        <dbReference type="Pfam" id="PF01593"/>
    </source>
</evidence>
<feature type="binding site" evidence="5">
    <location>
        <begin position="171"/>
        <end position="172"/>
    </location>
    <ligand>
        <name>FAD</name>
        <dbReference type="ChEBI" id="CHEBI:57692"/>
    </ligand>
</feature>
<accession>A0AA38R159</accession>
<comment type="catalytic activity">
    <reaction evidence="4">
        <text>a secondary aliphatic amine + O2 + H2O = a primary amine + an aldehyde + H2O2</text>
        <dbReference type="Rhea" id="RHEA:26414"/>
        <dbReference type="ChEBI" id="CHEBI:15377"/>
        <dbReference type="ChEBI" id="CHEBI:15379"/>
        <dbReference type="ChEBI" id="CHEBI:16240"/>
        <dbReference type="ChEBI" id="CHEBI:17478"/>
        <dbReference type="ChEBI" id="CHEBI:58855"/>
        <dbReference type="ChEBI" id="CHEBI:65296"/>
        <dbReference type="EC" id="1.4.3.4"/>
    </reaction>
</comment>
<reference evidence="8" key="1">
    <citation type="submission" date="2022-07" db="EMBL/GenBank/DDBJ databases">
        <title>Fungi with potential for degradation of polypropylene.</title>
        <authorList>
            <person name="Gostincar C."/>
        </authorList>
    </citation>
    <scope>NUCLEOTIDE SEQUENCE</scope>
    <source>
        <strain evidence="8">EXF-13308</strain>
    </source>
</reference>
<dbReference type="Gene3D" id="3.50.50.60">
    <property type="entry name" value="FAD/NAD(P)-binding domain"/>
    <property type="match status" value="1"/>
</dbReference>
<comment type="similarity">
    <text evidence="2 6">Belongs to the flavin monoamine oxidase family.</text>
</comment>
<name>A0AA38R159_9PEZI</name>
<dbReference type="InterPro" id="IPR002937">
    <property type="entry name" value="Amino_oxidase"/>
</dbReference>
<dbReference type="InterPro" id="IPR050703">
    <property type="entry name" value="Flavin_MAO"/>
</dbReference>
<feature type="binding site" evidence="5">
    <location>
        <position position="566"/>
    </location>
    <ligand>
        <name>FAD</name>
        <dbReference type="ChEBI" id="CHEBI:57692"/>
    </ligand>
</feature>
<evidence type="ECO:0000256" key="1">
    <source>
        <dbReference type="ARBA" id="ARBA00001974"/>
    </source>
</evidence>